<name>A0A2T5VCB4_9HYPH</name>
<keyword evidence="1" id="KW-1133">Transmembrane helix</keyword>
<sequence>MTRLVSIYRLFADTTLPRDLAAALALALFIGSALVWIAALTGEM</sequence>
<comment type="caution">
    <text evidence="2">The sequence shown here is derived from an EMBL/GenBank/DDBJ whole genome shotgun (WGS) entry which is preliminary data.</text>
</comment>
<dbReference type="EMBL" id="QAYG01000002">
    <property type="protein sequence ID" value="PTW61385.1"/>
    <property type="molecule type" value="Genomic_DNA"/>
</dbReference>
<organism evidence="2 3">
    <name type="scientific">Breoghania corrubedonensis</name>
    <dbReference type="NCBI Taxonomy" id="665038"/>
    <lineage>
        <taxon>Bacteria</taxon>
        <taxon>Pseudomonadati</taxon>
        <taxon>Pseudomonadota</taxon>
        <taxon>Alphaproteobacteria</taxon>
        <taxon>Hyphomicrobiales</taxon>
        <taxon>Stappiaceae</taxon>
        <taxon>Breoghania</taxon>
    </lineage>
</organism>
<evidence type="ECO:0000313" key="3">
    <source>
        <dbReference type="Proteomes" id="UP000244081"/>
    </source>
</evidence>
<keyword evidence="1" id="KW-0812">Transmembrane</keyword>
<protein>
    <submittedName>
        <fullName evidence="2">Uncharacterized protein</fullName>
    </submittedName>
</protein>
<proteinExistence type="predicted"/>
<dbReference type="Proteomes" id="UP000244081">
    <property type="component" value="Unassembled WGS sequence"/>
</dbReference>
<gene>
    <name evidence="2" type="ORF">C8N35_10294</name>
</gene>
<reference evidence="2 3" key="1">
    <citation type="submission" date="2018-04" db="EMBL/GenBank/DDBJ databases">
        <title>Genomic Encyclopedia of Archaeal and Bacterial Type Strains, Phase II (KMG-II): from individual species to whole genera.</title>
        <authorList>
            <person name="Goeker M."/>
        </authorList>
    </citation>
    <scope>NUCLEOTIDE SEQUENCE [LARGE SCALE GENOMIC DNA]</scope>
    <source>
        <strain evidence="2 3">DSM 23382</strain>
    </source>
</reference>
<feature type="transmembrane region" description="Helical" evidence="1">
    <location>
        <begin position="20"/>
        <end position="40"/>
    </location>
</feature>
<keyword evidence="1" id="KW-0472">Membrane</keyword>
<keyword evidence="3" id="KW-1185">Reference proteome</keyword>
<evidence type="ECO:0000256" key="1">
    <source>
        <dbReference type="SAM" id="Phobius"/>
    </source>
</evidence>
<dbReference type="RefSeq" id="WP_281261773.1">
    <property type="nucleotide sequence ID" value="NZ_QAYG01000002.1"/>
</dbReference>
<dbReference type="AlphaFoldDB" id="A0A2T5VCB4"/>
<evidence type="ECO:0000313" key="2">
    <source>
        <dbReference type="EMBL" id="PTW61385.1"/>
    </source>
</evidence>
<accession>A0A2T5VCB4</accession>